<dbReference type="EMBL" id="UGOY01000002">
    <property type="protein sequence ID" value="STY85768.1"/>
    <property type="molecule type" value="Genomic_DNA"/>
</dbReference>
<dbReference type="STRING" id="460.Lstg_3187"/>
<feature type="domain" description="Cupin type-2" evidence="1">
    <location>
        <begin position="28"/>
        <end position="92"/>
    </location>
</feature>
<dbReference type="OrthoDB" id="9793521at2"/>
<dbReference type="InterPro" id="IPR011051">
    <property type="entry name" value="RmlC_Cupin_sf"/>
</dbReference>
<evidence type="ECO:0000313" key="5">
    <source>
        <dbReference type="Proteomes" id="UP000255110"/>
    </source>
</evidence>
<accession>A0A378PH64</accession>
<dbReference type="InterPro" id="IPR013096">
    <property type="entry name" value="Cupin_2"/>
</dbReference>
<protein>
    <submittedName>
        <fullName evidence="2 3">Cupin domain</fullName>
    </submittedName>
</protein>
<dbReference type="Proteomes" id="UP000054820">
    <property type="component" value="Unassembled WGS sequence"/>
</dbReference>
<dbReference type="SUPFAM" id="SSF51182">
    <property type="entry name" value="RmlC-like cupins"/>
    <property type="match status" value="1"/>
</dbReference>
<dbReference type="EMBL" id="LNYZ01000038">
    <property type="protein sequence ID" value="KTD70702.1"/>
    <property type="molecule type" value="Genomic_DNA"/>
</dbReference>
<dbReference type="CDD" id="cd02208">
    <property type="entry name" value="cupin_RmlC-like"/>
    <property type="match status" value="1"/>
</dbReference>
<keyword evidence="4" id="KW-1185">Reference proteome</keyword>
<reference evidence="2 4" key="1">
    <citation type="submission" date="2015-11" db="EMBL/GenBank/DDBJ databases">
        <title>Genomic analysis of 38 Legionella species identifies large and diverse effector repertoires.</title>
        <authorList>
            <person name="Burstein D."/>
            <person name="Amaro F."/>
            <person name="Zusman T."/>
            <person name="Lifshitz Z."/>
            <person name="Cohen O."/>
            <person name="Gilbert J.A."/>
            <person name="Pupko T."/>
            <person name="Shuman H.A."/>
            <person name="Segal G."/>
        </authorList>
    </citation>
    <scope>NUCLEOTIDE SEQUENCE [LARGE SCALE GENOMIC DNA]</scope>
    <source>
        <strain evidence="2 4">SC-18-C9</strain>
    </source>
</reference>
<evidence type="ECO:0000259" key="1">
    <source>
        <dbReference type="Pfam" id="PF07883"/>
    </source>
</evidence>
<dbReference type="Gene3D" id="2.60.120.10">
    <property type="entry name" value="Jelly Rolls"/>
    <property type="match status" value="1"/>
</dbReference>
<name>A0A378PH64_9GAMM</name>
<gene>
    <name evidence="2" type="ORF">Lstg_3187</name>
    <name evidence="3" type="ORF">NCTC11991_03288</name>
</gene>
<organism evidence="3 5">
    <name type="scientific">Legionella steigerwaltii</name>
    <dbReference type="NCBI Taxonomy" id="460"/>
    <lineage>
        <taxon>Bacteria</taxon>
        <taxon>Pseudomonadati</taxon>
        <taxon>Pseudomonadota</taxon>
        <taxon>Gammaproteobacteria</taxon>
        <taxon>Legionellales</taxon>
        <taxon>Legionellaceae</taxon>
        <taxon>Legionella</taxon>
    </lineage>
</organism>
<dbReference type="RefSeq" id="WP_010655404.1">
    <property type="nucleotide sequence ID" value="NZ_CAAAIO010000006.1"/>
</dbReference>
<reference evidence="3 5" key="2">
    <citation type="submission" date="2018-06" db="EMBL/GenBank/DDBJ databases">
        <authorList>
            <consortium name="Pathogen Informatics"/>
            <person name="Doyle S."/>
        </authorList>
    </citation>
    <scope>NUCLEOTIDE SEQUENCE [LARGE SCALE GENOMIC DNA]</scope>
    <source>
        <strain evidence="3 5">NCTC11991</strain>
    </source>
</reference>
<evidence type="ECO:0000313" key="2">
    <source>
        <dbReference type="EMBL" id="KTD70702.1"/>
    </source>
</evidence>
<evidence type="ECO:0000313" key="4">
    <source>
        <dbReference type="Proteomes" id="UP000054820"/>
    </source>
</evidence>
<dbReference type="AlphaFoldDB" id="A0A378PH64"/>
<dbReference type="Proteomes" id="UP000255110">
    <property type="component" value="Unassembled WGS sequence"/>
</dbReference>
<dbReference type="InterPro" id="IPR014710">
    <property type="entry name" value="RmlC-like_jellyroll"/>
</dbReference>
<sequence length="100" mass="11628">MILNNKPKMLDTTIIENNWRSRGFSFELWEDPPGQIWKDFRHETDELFMLLEGEVILTVGNKTLKPAIGEEVLIPAGVDHTVQTSSTTGSRWYYGYKIRR</sequence>
<evidence type="ECO:0000313" key="3">
    <source>
        <dbReference type="EMBL" id="STY85768.1"/>
    </source>
</evidence>
<proteinExistence type="predicted"/>
<dbReference type="Pfam" id="PF07883">
    <property type="entry name" value="Cupin_2"/>
    <property type="match status" value="1"/>
</dbReference>